<dbReference type="PRINTS" id="PR00423">
    <property type="entry name" value="CELLDVISFTSZ"/>
</dbReference>
<keyword evidence="3" id="KW-0342">GTP-binding</keyword>
<reference evidence="5" key="1">
    <citation type="submission" date="2024-07" db="EMBL/GenBank/DDBJ databases">
        <authorList>
            <person name="Li X.-J."/>
            <person name="Wang X."/>
        </authorList>
    </citation>
    <scope>NUCLEOTIDE SEQUENCE</scope>
    <source>
        <strain evidence="5">HSP-334</strain>
    </source>
</reference>
<evidence type="ECO:0000256" key="2">
    <source>
        <dbReference type="ARBA" id="ARBA00022741"/>
    </source>
</evidence>
<keyword evidence="5" id="KW-0131">Cell cycle</keyword>
<sequence length="302" mass="33979">MITKIIGVGGMGINFINYMIKEKIKKVEYITIDTNLKNSESSLANQKIFLDTGIAKCSREQVEKIAFQCYGQFYELLKDTNILFLISGVGGATGSGITPIILEVAKKLKIFTITIIARPFFLEGFDVMKIANDGMRKIEKLTDSLIIIPNEKLYNYIDKREPLNSAYWQANMLIKEGIESVVSILTEVGFMNIDLLDIKAVLDRSRDTIIRVGEGFGETAGENILAQIKKKNLFEGQIQDAKRVLISFTTGNDVPLSDIQKIIQGITNIIKDKNFKLIWGIIINSSYEFNRKIKTVMISSEQ</sequence>
<dbReference type="InterPro" id="IPR045061">
    <property type="entry name" value="FtsZ/CetZ"/>
</dbReference>
<organism evidence="5">
    <name type="scientific">Leptotrichia rugosa</name>
    <dbReference type="NCBI Taxonomy" id="3239302"/>
    <lineage>
        <taxon>Bacteria</taxon>
        <taxon>Fusobacteriati</taxon>
        <taxon>Fusobacteriota</taxon>
        <taxon>Fusobacteriia</taxon>
        <taxon>Fusobacteriales</taxon>
        <taxon>Leptotrichiaceae</taxon>
        <taxon>Leptotrichia</taxon>
    </lineage>
</organism>
<dbReference type="InterPro" id="IPR036525">
    <property type="entry name" value="Tubulin/FtsZ_GTPase_sf"/>
</dbReference>
<dbReference type="EMBL" id="CP165644">
    <property type="protein sequence ID" value="XDU65894.1"/>
    <property type="molecule type" value="Genomic_DNA"/>
</dbReference>
<dbReference type="GO" id="GO:0003924">
    <property type="term" value="F:GTPase activity"/>
    <property type="evidence" value="ECO:0007669"/>
    <property type="project" value="InterPro"/>
</dbReference>
<dbReference type="RefSeq" id="WP_369710378.1">
    <property type="nucleotide sequence ID" value="NZ_CP165644.1"/>
</dbReference>
<feature type="domain" description="Tubulin/FtsZ GTPase" evidence="4">
    <location>
        <begin position="2"/>
        <end position="189"/>
    </location>
</feature>
<dbReference type="Pfam" id="PF12327">
    <property type="entry name" value="FtsZ_C"/>
    <property type="match status" value="1"/>
</dbReference>
<evidence type="ECO:0000313" key="5">
    <source>
        <dbReference type="EMBL" id="XDU65894.1"/>
    </source>
</evidence>
<protein>
    <submittedName>
        <fullName evidence="5">Cell division protein FtsZ</fullName>
    </submittedName>
</protein>
<dbReference type="SMART" id="SM00864">
    <property type="entry name" value="Tubulin"/>
    <property type="match status" value="1"/>
</dbReference>
<dbReference type="CDD" id="cd02201">
    <property type="entry name" value="FtsZ_type1"/>
    <property type="match status" value="1"/>
</dbReference>
<dbReference type="SUPFAM" id="SSF52490">
    <property type="entry name" value="Tubulin nucleotide-binding domain-like"/>
    <property type="match status" value="1"/>
</dbReference>
<evidence type="ECO:0000256" key="3">
    <source>
        <dbReference type="ARBA" id="ARBA00023134"/>
    </source>
</evidence>
<dbReference type="Gene3D" id="3.40.50.1440">
    <property type="entry name" value="Tubulin/FtsZ, GTPase domain"/>
    <property type="match status" value="1"/>
</dbReference>
<dbReference type="InterPro" id="IPR024757">
    <property type="entry name" value="FtsZ_C"/>
</dbReference>
<dbReference type="GO" id="GO:0005737">
    <property type="term" value="C:cytoplasm"/>
    <property type="evidence" value="ECO:0007669"/>
    <property type="project" value="TreeGrafter"/>
</dbReference>
<dbReference type="SUPFAM" id="SSF55307">
    <property type="entry name" value="Tubulin C-terminal domain-like"/>
    <property type="match status" value="1"/>
</dbReference>
<dbReference type="PANTHER" id="PTHR30314:SF3">
    <property type="entry name" value="MITOCHONDRIAL DIVISION PROTEIN FSZA"/>
    <property type="match status" value="1"/>
</dbReference>
<accession>A0AB39VFD2</accession>
<dbReference type="InterPro" id="IPR000158">
    <property type="entry name" value="Cell_div_FtsZ"/>
</dbReference>
<evidence type="ECO:0000256" key="1">
    <source>
        <dbReference type="ARBA" id="ARBA00009690"/>
    </source>
</evidence>
<name>A0AB39VFD2_9FUSO</name>
<dbReference type="PANTHER" id="PTHR30314">
    <property type="entry name" value="CELL DIVISION PROTEIN FTSZ-RELATED"/>
    <property type="match status" value="1"/>
</dbReference>
<keyword evidence="5" id="KW-0132">Cell division</keyword>
<dbReference type="GO" id="GO:0032153">
    <property type="term" value="C:cell division site"/>
    <property type="evidence" value="ECO:0007669"/>
    <property type="project" value="TreeGrafter"/>
</dbReference>
<dbReference type="GO" id="GO:0005525">
    <property type="term" value="F:GTP binding"/>
    <property type="evidence" value="ECO:0007669"/>
    <property type="project" value="UniProtKB-KW"/>
</dbReference>
<dbReference type="KEGG" id="lrug:AB8B22_05555"/>
<dbReference type="GO" id="GO:0051301">
    <property type="term" value="P:cell division"/>
    <property type="evidence" value="ECO:0007669"/>
    <property type="project" value="UniProtKB-KW"/>
</dbReference>
<dbReference type="Pfam" id="PF00091">
    <property type="entry name" value="Tubulin"/>
    <property type="match status" value="1"/>
</dbReference>
<proteinExistence type="inferred from homology"/>
<dbReference type="AlphaFoldDB" id="A0AB39VFD2"/>
<evidence type="ECO:0000259" key="4">
    <source>
        <dbReference type="SMART" id="SM00864"/>
    </source>
</evidence>
<comment type="similarity">
    <text evidence="1">Belongs to the FtsZ family.</text>
</comment>
<gene>
    <name evidence="5" type="ORF">AB8B22_05555</name>
</gene>
<keyword evidence="2" id="KW-0547">Nucleotide-binding</keyword>
<dbReference type="InterPro" id="IPR003008">
    <property type="entry name" value="Tubulin_FtsZ_GTPase"/>
</dbReference>
<dbReference type="InterPro" id="IPR008280">
    <property type="entry name" value="Tub_FtsZ_C"/>
</dbReference>